<dbReference type="AlphaFoldDB" id="A0A1S1U4H4"/>
<evidence type="ECO:0008006" key="3">
    <source>
        <dbReference type="Google" id="ProtNLM"/>
    </source>
</evidence>
<proteinExistence type="predicted"/>
<accession>A0A1S1U4H4</accession>
<comment type="caution">
    <text evidence="1">The sequence shown here is derived from an EMBL/GenBank/DDBJ whole genome shotgun (WGS) entry which is preliminary data.</text>
</comment>
<protein>
    <recommendedName>
        <fullName evidence="3">DUF4279 domain-containing protein</fullName>
    </recommendedName>
</protein>
<sequence length="128" mass="13928">MNMVKLSVHGDDPTLKSILEVLPTDPERQWRKGEAKGAAGRVHLDSGFEVVIAQASKAQVLPSRIRSYLAECRSRGVTFSMPRIVAELQLELNGDDTVDAPLDLTLADMQHLTEMGISLSLVTRCAAA</sequence>
<organism evidence="1 2">
    <name type="scientific">Janthinobacterium lividum</name>
    <dbReference type="NCBI Taxonomy" id="29581"/>
    <lineage>
        <taxon>Bacteria</taxon>
        <taxon>Pseudomonadati</taxon>
        <taxon>Pseudomonadota</taxon>
        <taxon>Betaproteobacteria</taxon>
        <taxon>Burkholderiales</taxon>
        <taxon>Oxalobacteraceae</taxon>
        <taxon>Janthinobacterium</taxon>
    </lineage>
</organism>
<dbReference type="EMBL" id="LFKP01000013">
    <property type="protein sequence ID" value="OHV94674.1"/>
    <property type="molecule type" value="Genomic_DNA"/>
</dbReference>
<dbReference type="RefSeq" id="WP_071079497.1">
    <property type="nucleotide sequence ID" value="NZ_LFKP01000013.1"/>
</dbReference>
<name>A0A1S1U4H4_9BURK</name>
<reference evidence="1 2" key="1">
    <citation type="submission" date="2015-06" db="EMBL/GenBank/DDBJ databases">
        <title>Draft genome sequencing of a biphenyl-degrading bacterium, Janthinobacterium lividum MEG1.</title>
        <authorList>
            <person name="Shimodaira J."/>
            <person name="Hatta T."/>
        </authorList>
    </citation>
    <scope>NUCLEOTIDE SEQUENCE [LARGE SCALE GENOMIC DNA]</scope>
    <source>
        <strain evidence="1 2">MEG1</strain>
    </source>
</reference>
<dbReference type="Proteomes" id="UP000179840">
    <property type="component" value="Unassembled WGS sequence"/>
</dbReference>
<evidence type="ECO:0000313" key="2">
    <source>
        <dbReference type="Proteomes" id="UP000179840"/>
    </source>
</evidence>
<gene>
    <name evidence="1" type="ORF">AKG95_24480</name>
</gene>
<evidence type="ECO:0000313" key="1">
    <source>
        <dbReference type="EMBL" id="OHV94674.1"/>
    </source>
</evidence>